<comment type="caution">
    <text evidence="1">The sequence shown here is derived from an EMBL/GenBank/DDBJ whole genome shotgun (WGS) entry which is preliminary data.</text>
</comment>
<organism evidence="1 2">
    <name type="scientific">Saguinus oedipus</name>
    <name type="common">Cotton-top tamarin</name>
    <name type="synonym">Oedipomidas oedipus</name>
    <dbReference type="NCBI Taxonomy" id="9490"/>
    <lineage>
        <taxon>Eukaryota</taxon>
        <taxon>Metazoa</taxon>
        <taxon>Chordata</taxon>
        <taxon>Craniata</taxon>
        <taxon>Vertebrata</taxon>
        <taxon>Euteleostomi</taxon>
        <taxon>Mammalia</taxon>
        <taxon>Eutheria</taxon>
        <taxon>Euarchontoglires</taxon>
        <taxon>Primates</taxon>
        <taxon>Haplorrhini</taxon>
        <taxon>Platyrrhini</taxon>
        <taxon>Cebidae</taxon>
        <taxon>Callitrichinae</taxon>
        <taxon>Saguinus</taxon>
    </lineage>
</organism>
<gene>
    <name evidence="1" type="primary">ITIH2_1</name>
    <name evidence="1" type="ORF">P7K49_015035</name>
</gene>
<dbReference type="InterPro" id="IPR050934">
    <property type="entry name" value="ITIH"/>
</dbReference>
<protein>
    <submittedName>
        <fullName evidence="1">Inter-alpha-trypsin inhibitor heavy chain H2</fullName>
    </submittedName>
</protein>
<keyword evidence="2" id="KW-1185">Reference proteome</keyword>
<reference evidence="1 2" key="1">
    <citation type="submission" date="2023-05" db="EMBL/GenBank/DDBJ databases">
        <title>B98-5 Cell Line De Novo Hybrid Assembly: An Optical Mapping Approach.</title>
        <authorList>
            <person name="Kananen K."/>
            <person name="Auerbach J.A."/>
            <person name="Kautto E."/>
            <person name="Blachly J.S."/>
        </authorList>
    </citation>
    <scope>NUCLEOTIDE SEQUENCE [LARGE SCALE GENOMIC DNA]</scope>
    <source>
        <strain evidence="1">B95-8</strain>
        <tissue evidence="1">Cell line</tissue>
    </source>
</reference>
<sequence length="304" mass="33464">MENFRTEVNVLPGAKVEFELHYQEAKWRKLGSYEHRIYLQPGRLAKHLEVDVWVVEPQGMRFLHVADTFEGHFDGVPVISKGQQKHGRLEALPAKPWLVLPIGNGPTDVAGMQNVPWAAPLPCVLKKGPRQTLTGKGLEAEAAHISFKPTVAQQRICPSCRETAVDGELVVLYDVSREEKAGELEVSADYLWFKLMPKSCSFLKKLPGIDQHAVLHIASTYPYPLLALSLLRVGALRGSPLASRAPGTGALCKDWCGVAWRGVEWSSVEQHGAEQSGMAWSGVAWSGVAWSGVAWRGVLWSGVE</sequence>
<proteinExistence type="predicted"/>
<dbReference type="PANTHER" id="PTHR10338:SF14">
    <property type="entry name" value="INTER-ALPHA-TRYPSIN INHIBITOR HEAVY CHAIN H2"/>
    <property type="match status" value="1"/>
</dbReference>
<dbReference type="Proteomes" id="UP001266305">
    <property type="component" value="Unassembled WGS sequence"/>
</dbReference>
<evidence type="ECO:0000313" key="1">
    <source>
        <dbReference type="EMBL" id="KAK2105521.1"/>
    </source>
</evidence>
<accession>A0ABQ9V842</accession>
<dbReference type="EMBL" id="JASSZA010000007">
    <property type="protein sequence ID" value="KAK2105521.1"/>
    <property type="molecule type" value="Genomic_DNA"/>
</dbReference>
<name>A0ABQ9V842_SAGOE</name>
<dbReference type="PANTHER" id="PTHR10338">
    <property type="entry name" value="INTER-ALPHA-TRYPSIN INHIBITOR HEAVY CHAIN FAMILY MEMBER"/>
    <property type="match status" value="1"/>
</dbReference>
<evidence type="ECO:0000313" key="2">
    <source>
        <dbReference type="Proteomes" id="UP001266305"/>
    </source>
</evidence>